<dbReference type="GO" id="GO:0005634">
    <property type="term" value="C:nucleus"/>
    <property type="evidence" value="ECO:0007669"/>
    <property type="project" value="TreeGrafter"/>
</dbReference>
<comment type="function">
    <text evidence="5">Monothiol glutaredoxin involved in the biogenesis of iron-sulfur clusters. Binds one iron-sulfur cluster per dimer. The iron-sulfur cluster is bound between subunits, and is complexed by a bound glutathione and a cysteine residue from each subunit.</text>
</comment>
<dbReference type="CDD" id="cd02984">
    <property type="entry name" value="TRX_PICOT"/>
    <property type="match status" value="1"/>
</dbReference>
<dbReference type="GO" id="GO:0015036">
    <property type="term" value="F:disulfide oxidoreductase activity"/>
    <property type="evidence" value="ECO:0007669"/>
    <property type="project" value="UniProtKB-ARBA"/>
</dbReference>
<dbReference type="PANTHER" id="PTHR10293">
    <property type="entry name" value="GLUTAREDOXIN FAMILY MEMBER"/>
    <property type="match status" value="1"/>
</dbReference>
<dbReference type="FunFam" id="3.40.30.10:FF:000012">
    <property type="entry name" value="Monothiol glutaredoxin"/>
    <property type="match status" value="1"/>
</dbReference>
<proteinExistence type="inferred from homology"/>
<evidence type="ECO:0000256" key="4">
    <source>
        <dbReference type="ARBA" id="ARBA00023014"/>
    </source>
</evidence>
<dbReference type="FunFam" id="3.40.30.10:FF:000092">
    <property type="entry name" value="Monothiol glutaredoxin"/>
    <property type="match status" value="1"/>
</dbReference>
<dbReference type="GO" id="GO:0006879">
    <property type="term" value="P:intracellular iron ion homeostasis"/>
    <property type="evidence" value="ECO:0007669"/>
    <property type="project" value="TreeGrafter"/>
</dbReference>
<keyword evidence="3" id="KW-0408">Iron</keyword>
<evidence type="ECO:0000256" key="5">
    <source>
        <dbReference type="ARBA" id="ARBA00055846"/>
    </source>
</evidence>
<organism evidence="9 10">
    <name type="scientific">Daldinia eschscholtzii</name>
    <dbReference type="NCBI Taxonomy" id="292717"/>
    <lineage>
        <taxon>Eukaryota</taxon>
        <taxon>Fungi</taxon>
        <taxon>Dikarya</taxon>
        <taxon>Ascomycota</taxon>
        <taxon>Pezizomycotina</taxon>
        <taxon>Sordariomycetes</taxon>
        <taxon>Xylariomycetidae</taxon>
        <taxon>Xylariales</taxon>
        <taxon>Hypoxylaceae</taxon>
        <taxon>Daldinia</taxon>
    </lineage>
</organism>
<evidence type="ECO:0000256" key="3">
    <source>
        <dbReference type="ARBA" id="ARBA00023004"/>
    </source>
</evidence>
<keyword evidence="2" id="KW-0479">Metal-binding</keyword>
<evidence type="ECO:0000313" key="10">
    <source>
        <dbReference type="Proteomes" id="UP001369815"/>
    </source>
</evidence>
<feature type="compositionally biased region" description="Low complexity" evidence="6">
    <location>
        <begin position="119"/>
        <end position="130"/>
    </location>
</feature>
<dbReference type="InterPro" id="IPR036249">
    <property type="entry name" value="Thioredoxin-like_sf"/>
</dbReference>
<dbReference type="PROSITE" id="PS51354">
    <property type="entry name" value="GLUTAREDOXIN_2"/>
    <property type="match status" value="1"/>
</dbReference>
<dbReference type="Pfam" id="PF00462">
    <property type="entry name" value="Glutaredoxin"/>
    <property type="match status" value="1"/>
</dbReference>
<feature type="region of interest" description="Disordered" evidence="6">
    <location>
        <begin position="119"/>
        <end position="152"/>
    </location>
</feature>
<dbReference type="GO" id="GO:0051537">
    <property type="term" value="F:2 iron, 2 sulfur cluster binding"/>
    <property type="evidence" value="ECO:0007669"/>
    <property type="project" value="TreeGrafter"/>
</dbReference>
<feature type="domain" description="Glutaredoxin" evidence="8">
    <location>
        <begin position="169"/>
        <end position="233"/>
    </location>
</feature>
<keyword evidence="4" id="KW-0411">Iron-sulfur</keyword>
<dbReference type="EMBL" id="JBANMG010000001">
    <property type="protein sequence ID" value="KAK6958272.1"/>
    <property type="molecule type" value="Genomic_DNA"/>
</dbReference>
<evidence type="ECO:0000256" key="1">
    <source>
        <dbReference type="ARBA" id="ARBA00009630"/>
    </source>
</evidence>
<dbReference type="InterPro" id="IPR033658">
    <property type="entry name" value="GRX_PICOT-like"/>
</dbReference>
<protein>
    <recommendedName>
        <fullName evidence="11">Glutaredoxin</fullName>
    </recommendedName>
</protein>
<reference evidence="9 10" key="1">
    <citation type="journal article" date="2024" name="Front Chem Biol">
        <title>Unveiling the potential of Daldinia eschscholtzii MFLUCC 19-0629 through bioactivity and bioinformatics studies for enhanced sustainable agriculture production.</title>
        <authorList>
            <person name="Brooks S."/>
            <person name="Weaver J.A."/>
            <person name="Klomchit A."/>
            <person name="Alharthi S.A."/>
            <person name="Onlamun T."/>
            <person name="Nurani R."/>
            <person name="Vong T.K."/>
            <person name="Alberti F."/>
            <person name="Greco C."/>
        </authorList>
    </citation>
    <scope>NUCLEOTIDE SEQUENCE [LARGE SCALE GENOMIC DNA]</scope>
    <source>
        <strain evidence="9">MFLUCC 19-0629</strain>
    </source>
</reference>
<keyword evidence="10" id="KW-1185">Reference proteome</keyword>
<dbReference type="SUPFAM" id="SSF52833">
    <property type="entry name" value="Thioredoxin-like"/>
    <property type="match status" value="2"/>
</dbReference>
<dbReference type="Pfam" id="PF00085">
    <property type="entry name" value="Thioredoxin"/>
    <property type="match status" value="1"/>
</dbReference>
<evidence type="ECO:0000259" key="7">
    <source>
        <dbReference type="Pfam" id="PF00085"/>
    </source>
</evidence>
<comment type="similarity">
    <text evidence="1">Belongs to the glutaredoxin family. Monothiol subfamily.</text>
</comment>
<dbReference type="InterPro" id="IPR013766">
    <property type="entry name" value="Thioredoxin_domain"/>
</dbReference>
<feature type="domain" description="Thioredoxin" evidence="7">
    <location>
        <begin position="8"/>
        <end position="111"/>
    </location>
</feature>
<gene>
    <name evidence="9" type="ORF">Daesc_001069</name>
</gene>
<dbReference type="CDD" id="cd03028">
    <property type="entry name" value="GRX_PICOT_like"/>
    <property type="match status" value="1"/>
</dbReference>
<dbReference type="InterPro" id="IPR002109">
    <property type="entry name" value="Glutaredoxin"/>
</dbReference>
<name>A0AAX6N1F6_9PEZI</name>
<sequence>MGLVKEITAQHEWETFVGSLPKSTLLVIFFHAPWAAPCAQMAKVIEALASDYAAKEDSPPTSWVSINAEELSDVSEIYDVVAVPYVVLQRNDQVLEAVSGSNASALRKAIETHAPLNSTAAATATATTTANDKSGTTGGGEEVGKNEEVLSPEEELNKRLTGLVNAAPVMLFMKGTPSEPKCGFSRQLVNILRERSVKYGFFNILADDDVRQGLKKFADWPTYPQLWVSGELVGGLDIVKEELEKDPDFFKNFSVPSQNGAAAA</sequence>
<evidence type="ECO:0000256" key="2">
    <source>
        <dbReference type="ARBA" id="ARBA00022723"/>
    </source>
</evidence>
<dbReference type="GO" id="GO:0046872">
    <property type="term" value="F:metal ion binding"/>
    <property type="evidence" value="ECO:0007669"/>
    <property type="project" value="UniProtKB-KW"/>
</dbReference>
<evidence type="ECO:0000313" key="9">
    <source>
        <dbReference type="EMBL" id="KAK6958272.1"/>
    </source>
</evidence>
<accession>A0AAX6N1F6</accession>
<dbReference type="PANTHER" id="PTHR10293:SF73">
    <property type="entry name" value="GLUTAREDOXIN-3"/>
    <property type="match status" value="1"/>
</dbReference>
<dbReference type="Gene3D" id="3.40.30.10">
    <property type="entry name" value="Glutaredoxin"/>
    <property type="match status" value="2"/>
</dbReference>
<evidence type="ECO:0000256" key="6">
    <source>
        <dbReference type="SAM" id="MobiDB-lite"/>
    </source>
</evidence>
<comment type="caution">
    <text evidence="9">The sequence shown here is derived from an EMBL/GenBank/DDBJ whole genome shotgun (WGS) entry which is preliminary data.</text>
</comment>
<dbReference type="AlphaFoldDB" id="A0AAX6N1F6"/>
<evidence type="ECO:0000259" key="8">
    <source>
        <dbReference type="Pfam" id="PF00462"/>
    </source>
</evidence>
<dbReference type="GO" id="GO:0005829">
    <property type="term" value="C:cytosol"/>
    <property type="evidence" value="ECO:0007669"/>
    <property type="project" value="TreeGrafter"/>
</dbReference>
<evidence type="ECO:0008006" key="11">
    <source>
        <dbReference type="Google" id="ProtNLM"/>
    </source>
</evidence>
<dbReference type="InterPro" id="IPR004480">
    <property type="entry name" value="Monothiol_GRX-rel"/>
</dbReference>
<dbReference type="Proteomes" id="UP001369815">
    <property type="component" value="Unassembled WGS sequence"/>
</dbReference>